<organism evidence="1 2">
    <name type="scientific">Paramuricea clavata</name>
    <name type="common">Red gorgonian</name>
    <name type="synonym">Violescent sea-whip</name>
    <dbReference type="NCBI Taxonomy" id="317549"/>
    <lineage>
        <taxon>Eukaryota</taxon>
        <taxon>Metazoa</taxon>
        <taxon>Cnidaria</taxon>
        <taxon>Anthozoa</taxon>
        <taxon>Octocorallia</taxon>
        <taxon>Malacalcyonacea</taxon>
        <taxon>Plexauridae</taxon>
        <taxon>Paramuricea</taxon>
    </lineage>
</organism>
<evidence type="ECO:0000313" key="1">
    <source>
        <dbReference type="EMBL" id="CAB4041484.1"/>
    </source>
</evidence>
<dbReference type="EMBL" id="CACRXK020028402">
    <property type="protein sequence ID" value="CAB4041484.1"/>
    <property type="molecule type" value="Genomic_DNA"/>
</dbReference>
<feature type="non-terminal residue" evidence="1">
    <location>
        <position position="108"/>
    </location>
</feature>
<name>A0A7D9LWR9_PARCT</name>
<evidence type="ECO:0000313" key="2">
    <source>
        <dbReference type="Proteomes" id="UP001152795"/>
    </source>
</evidence>
<reference evidence="1" key="1">
    <citation type="submission" date="2020-04" db="EMBL/GenBank/DDBJ databases">
        <authorList>
            <person name="Alioto T."/>
            <person name="Alioto T."/>
            <person name="Gomez Garrido J."/>
        </authorList>
    </citation>
    <scope>NUCLEOTIDE SEQUENCE</scope>
    <source>
        <strain evidence="1">A484AB</strain>
    </source>
</reference>
<comment type="caution">
    <text evidence="1">The sequence shown here is derived from an EMBL/GenBank/DDBJ whole genome shotgun (WGS) entry which is preliminary data.</text>
</comment>
<dbReference type="AlphaFoldDB" id="A0A7D9LWR9"/>
<proteinExistence type="predicted"/>
<accession>A0A7D9LWR9</accession>
<sequence length="108" mass="12330">MPLDWLNYLSFVETDQEENVNSNVSMQLDYNPTRENPVETLPLTKMSPRTNFHNNTNVIPDEVLHTPIASLGADSSDVCMEDQLKAYRLKPKTVSRIKQCPNPTQPKK</sequence>
<protein>
    <submittedName>
        <fullName evidence="1">Uncharacterized protein</fullName>
    </submittedName>
</protein>
<dbReference type="Proteomes" id="UP001152795">
    <property type="component" value="Unassembled WGS sequence"/>
</dbReference>
<gene>
    <name evidence="1" type="ORF">PACLA_8A028831</name>
</gene>
<keyword evidence="2" id="KW-1185">Reference proteome</keyword>